<organism evidence="2 3">
    <name type="scientific">Shimia haliotis</name>
    <dbReference type="NCBI Taxonomy" id="1280847"/>
    <lineage>
        <taxon>Bacteria</taxon>
        <taxon>Pseudomonadati</taxon>
        <taxon>Pseudomonadota</taxon>
        <taxon>Alphaproteobacteria</taxon>
        <taxon>Rhodobacterales</taxon>
        <taxon>Roseobacteraceae</taxon>
    </lineage>
</organism>
<evidence type="ECO:0008006" key="4">
    <source>
        <dbReference type="Google" id="ProtNLM"/>
    </source>
</evidence>
<dbReference type="EMBL" id="FOSZ01000002">
    <property type="protein sequence ID" value="SFK80970.1"/>
    <property type="molecule type" value="Genomic_DNA"/>
</dbReference>
<gene>
    <name evidence="2" type="ORF">SAMN04488036_102299</name>
</gene>
<reference evidence="3" key="1">
    <citation type="submission" date="2016-10" db="EMBL/GenBank/DDBJ databases">
        <authorList>
            <person name="Varghese N."/>
            <person name="Submissions S."/>
        </authorList>
    </citation>
    <scope>NUCLEOTIDE SEQUENCE [LARGE SCALE GENOMIC DNA]</scope>
    <source>
        <strain evidence="3">DSM 28453</strain>
    </source>
</reference>
<evidence type="ECO:0000313" key="3">
    <source>
        <dbReference type="Proteomes" id="UP000198851"/>
    </source>
</evidence>
<dbReference type="Proteomes" id="UP000198851">
    <property type="component" value="Unassembled WGS sequence"/>
</dbReference>
<dbReference type="Gene3D" id="3.30.1150.10">
    <property type="match status" value="1"/>
</dbReference>
<dbReference type="AlphaFoldDB" id="A0A1I4CK18"/>
<accession>A0A1I4CK18</accession>
<feature type="compositionally biased region" description="Low complexity" evidence="1">
    <location>
        <begin position="236"/>
        <end position="256"/>
    </location>
</feature>
<dbReference type="SUPFAM" id="SSF74653">
    <property type="entry name" value="TolA/TonB C-terminal domain"/>
    <property type="match status" value="1"/>
</dbReference>
<protein>
    <recommendedName>
        <fullName evidence="4">Cell division and transport-associated protein TolA</fullName>
    </recommendedName>
</protein>
<evidence type="ECO:0000313" key="2">
    <source>
        <dbReference type="EMBL" id="SFK80970.1"/>
    </source>
</evidence>
<dbReference type="RefSeq" id="WP_244503554.1">
    <property type="nucleotide sequence ID" value="NZ_FOSZ01000002.1"/>
</dbReference>
<feature type="region of interest" description="Disordered" evidence="1">
    <location>
        <begin position="123"/>
        <end position="263"/>
    </location>
</feature>
<sequence>MHIGHYISGAAHVGLIGWVLLGGVFRPDAPPVEVSEVAIITAEEFATLSAVQPSPDLSTDVAIPTAPEDSVAPQVEAAIDEAIQQAAPELVEEAAPEALPDVPDPQPPEPEDVADEAPVLPQPEADTAVVIPDTPIRPEPVPTERVAPDPVAQPDPEVAIADDVQEATTPDEAGQAAEEVLEETAPEAASSEIVTEPKQEDIASAAPSTSVRPRLRPERPVVTESAPQETPRTEDAVAAALAEAAAESAPAETRTASGPPLTGGEKDALRLSVQQCWVVDVGSRAADVTVIVGLSLDRNGKVQGDVRLIDATGGDSAAVQTAFQAARRAVLRCQKSGYDLPQDKYDHWKDVEITFNPEKMRRK</sequence>
<evidence type="ECO:0000256" key="1">
    <source>
        <dbReference type="SAM" id="MobiDB-lite"/>
    </source>
</evidence>
<proteinExistence type="predicted"/>
<name>A0A1I4CK18_9RHOB</name>
<keyword evidence="3" id="KW-1185">Reference proteome</keyword>
<dbReference type="STRING" id="1280847.SAMN04488036_102299"/>